<proteinExistence type="predicted"/>
<accession>A0AAU7GAA9</accession>
<sequence>MKAPLPLPTGLRSAPFSTSDAAAAAVVRSRLRRSDLVAPYRGTRAHAASFDGSLLARCRTYAADMPPSRCFSHATAARLHGIVLPSREVDDRALHVSNLRGGRAPRGPGVIGHTISLHENSIASVDGLAVFAPSEVWCQLGARLTVAELVVAADSCLRRAGPLSTLGELRLAVARWRGRRGVDRLRAAIPLARERTDSAMETLLRLAIVGAGLPEPIVNRPIQTAGRTLHGDLVYPRARLVIEYDGDHHRADARQ</sequence>
<reference evidence="1" key="1">
    <citation type="submission" date="2024-05" db="EMBL/GenBank/DDBJ databases">
        <title>The Natural Products Discovery Center: Release of the First 8490 Sequenced Strains for Exploring Actinobacteria Biosynthetic Diversity.</title>
        <authorList>
            <person name="Kalkreuter E."/>
            <person name="Kautsar S.A."/>
            <person name="Yang D."/>
            <person name="Bader C.D."/>
            <person name="Teijaro C.N."/>
            <person name="Fluegel L."/>
            <person name="Davis C.M."/>
            <person name="Simpson J.R."/>
            <person name="Lauterbach L."/>
            <person name="Steele A.D."/>
            <person name="Gui C."/>
            <person name="Meng S."/>
            <person name="Li G."/>
            <person name="Viehrig K."/>
            <person name="Ye F."/>
            <person name="Su P."/>
            <person name="Kiefer A.F."/>
            <person name="Nichols A."/>
            <person name="Cepeda A.J."/>
            <person name="Yan W."/>
            <person name="Fan B."/>
            <person name="Jiang Y."/>
            <person name="Adhikari A."/>
            <person name="Zheng C.-J."/>
            <person name="Schuster L."/>
            <person name="Cowan T.M."/>
            <person name="Smanski M.J."/>
            <person name="Chevrette M.G."/>
            <person name="de Carvalho L.P.S."/>
            <person name="Shen B."/>
        </authorList>
    </citation>
    <scope>NUCLEOTIDE SEQUENCE</scope>
    <source>
        <strain evidence="1">NPDC080035</strain>
    </source>
</reference>
<evidence type="ECO:0000313" key="1">
    <source>
        <dbReference type="EMBL" id="XBM47775.1"/>
    </source>
</evidence>
<evidence type="ECO:0008006" key="2">
    <source>
        <dbReference type="Google" id="ProtNLM"/>
    </source>
</evidence>
<name>A0AAU7GAA9_9MICO</name>
<dbReference type="RefSeq" id="WP_348787740.1">
    <property type="nucleotide sequence ID" value="NZ_CP157390.1"/>
</dbReference>
<gene>
    <name evidence="1" type="ORF">AAME72_17145</name>
</gene>
<protein>
    <recommendedName>
        <fullName evidence="2">DUF559 domain-containing protein</fullName>
    </recommendedName>
</protein>
<dbReference type="AlphaFoldDB" id="A0AAU7GAA9"/>
<organism evidence="1">
    <name type="scientific">Leifsonia sp. NPDC080035</name>
    <dbReference type="NCBI Taxonomy" id="3143936"/>
    <lineage>
        <taxon>Bacteria</taxon>
        <taxon>Bacillati</taxon>
        <taxon>Actinomycetota</taxon>
        <taxon>Actinomycetes</taxon>
        <taxon>Micrococcales</taxon>
        <taxon>Microbacteriaceae</taxon>
        <taxon>Leifsonia</taxon>
    </lineage>
</organism>
<dbReference type="EMBL" id="CP157390">
    <property type="protein sequence ID" value="XBM47775.1"/>
    <property type="molecule type" value="Genomic_DNA"/>
</dbReference>